<dbReference type="Proteomes" id="UP000764045">
    <property type="component" value="Unassembled WGS sequence"/>
</dbReference>
<evidence type="ECO:0000256" key="7">
    <source>
        <dbReference type="ARBA" id="ARBA00034808"/>
    </source>
</evidence>
<reference evidence="12 13" key="1">
    <citation type="journal article" date="2021" name="Sci. Rep.">
        <title>The distribution of antibiotic resistance genes in chicken gut microbiota commensals.</title>
        <authorList>
            <person name="Juricova H."/>
            <person name="Matiasovicova J."/>
            <person name="Kubasova T."/>
            <person name="Cejkova D."/>
            <person name="Rychlik I."/>
        </authorList>
    </citation>
    <scope>NUCLEOTIDE SEQUENCE [LARGE SCALE GENOMIC DNA]</scope>
    <source>
        <strain evidence="12 13">An819</strain>
    </source>
</reference>
<evidence type="ECO:0000256" key="8">
    <source>
        <dbReference type="ARBA" id="ARBA00048988"/>
    </source>
</evidence>
<dbReference type="AlphaFoldDB" id="A0A938WL28"/>
<evidence type="ECO:0000256" key="9">
    <source>
        <dbReference type="PROSITE-ProRule" id="PRU00560"/>
    </source>
</evidence>
<evidence type="ECO:0000256" key="6">
    <source>
        <dbReference type="ARBA" id="ARBA00034617"/>
    </source>
</evidence>
<dbReference type="EMBL" id="JACJJL010000001">
    <property type="protein sequence ID" value="MBM6660198.1"/>
    <property type="molecule type" value="Genomic_DNA"/>
</dbReference>
<dbReference type="GO" id="GO:0005829">
    <property type="term" value="C:cytosol"/>
    <property type="evidence" value="ECO:0007669"/>
    <property type="project" value="TreeGrafter"/>
</dbReference>
<dbReference type="GO" id="GO:0005524">
    <property type="term" value="F:ATP binding"/>
    <property type="evidence" value="ECO:0007669"/>
    <property type="project" value="UniProtKB-UniRule"/>
</dbReference>
<keyword evidence="10" id="KW-0812">Transmembrane</keyword>
<sequence>MQSLFILAICIIAISLVVIVLVRIRLKNRSKELSERITTITPYRDIQESRKEELRQSNKSIFIDIETDLRDSFNGHIISSSEEEQFTRYYTEFFHEVNSLLKSLEAFHIEPSETILKFTHDFGNIHSIVKRHNEQVIQDTLATNKNFFDHCLKYPLDKQQRRSIVSEEDNCLVISSAGSGKTSSIIGKVRYLIDIKHINPQNILLISYTNKAAAELTERMDITGLRGYTFHKLAIDIIGKATGQKPSICDNTDALFVKIYHKLLEDEDFKKSIIEYFVDYQVQEADWEHRKNERRQQLSELKEVRLKAQFPDMDGKTIYVRSEQEQKICFVLSSLGVKFRYEEPYEYPLNDEMHSQYKPDFSIYIEQEGKTKRIYLEHFGVDEHGLVPTWFAKDKGITYEEANQKYNDGITWKKAAHEKFGTVLMTTSSADFHYSDIRHTLKASLEKVGVPIQEKTDAELYDLVLPPNSKQEKAFIRLVVTFVTLIKSSCKSIQEVLKQAKSIGDERSLFIIKRIFMLVYERYIEELKDNNQIDFTDAILQATEICRSSHPIRYEYIIVDEFQDISVDRYNFLKVLREGNPPAKLYCVGDDWQSIYRFSGSDMALFNQFQDYFGPTEINRIETTYRFGEPLVSLSSQFIQRNKAQLKKDIHPFNPQAKTELQFCAYERRDYCNAIGQLVASIPTDKSIFLLGRYSFDDYYLSFLYKSVKEGNRFYYLIGDRKIEFLTVHKSKGLEADYVIILQCNKDTYGFPSMVSDDPVLDYVLTKSDQYPYGEERRLFYVAITRAKIKTYVLYDRRFPSVFVNEFLHPEKVTEVSYAKHPNANKKWTRSADKFLLTLYHEGKSIKYIAEKMGRSQTSIVMRIGKLEGRQ</sequence>
<evidence type="ECO:0000256" key="2">
    <source>
        <dbReference type="ARBA" id="ARBA00022801"/>
    </source>
</evidence>
<feature type="domain" description="UvrD-like helicase ATP-binding" evidence="11">
    <location>
        <begin position="154"/>
        <end position="628"/>
    </location>
</feature>
<evidence type="ECO:0000256" key="4">
    <source>
        <dbReference type="ARBA" id="ARBA00022840"/>
    </source>
</evidence>
<dbReference type="Gene3D" id="3.40.50.300">
    <property type="entry name" value="P-loop containing nucleotide triphosphate hydrolases"/>
    <property type="match status" value="3"/>
</dbReference>
<dbReference type="Pfam" id="PF00580">
    <property type="entry name" value="UvrD-helicase"/>
    <property type="match status" value="1"/>
</dbReference>
<comment type="catalytic activity">
    <reaction evidence="8">
        <text>ATP + H2O = ADP + phosphate + H(+)</text>
        <dbReference type="Rhea" id="RHEA:13065"/>
        <dbReference type="ChEBI" id="CHEBI:15377"/>
        <dbReference type="ChEBI" id="CHEBI:15378"/>
        <dbReference type="ChEBI" id="CHEBI:30616"/>
        <dbReference type="ChEBI" id="CHEBI:43474"/>
        <dbReference type="ChEBI" id="CHEBI:456216"/>
        <dbReference type="EC" id="5.6.2.4"/>
    </reaction>
</comment>
<keyword evidence="13" id="KW-1185">Reference proteome</keyword>
<feature type="binding site" evidence="9">
    <location>
        <begin position="175"/>
        <end position="182"/>
    </location>
    <ligand>
        <name>ATP</name>
        <dbReference type="ChEBI" id="CHEBI:30616"/>
    </ligand>
</feature>
<accession>A0A938WL28</accession>
<evidence type="ECO:0000256" key="3">
    <source>
        <dbReference type="ARBA" id="ARBA00022806"/>
    </source>
</evidence>
<dbReference type="PANTHER" id="PTHR11070:SF63">
    <property type="entry name" value="DNA HELICASE IV"/>
    <property type="match status" value="1"/>
</dbReference>
<dbReference type="PANTHER" id="PTHR11070">
    <property type="entry name" value="UVRD / RECB / PCRA DNA HELICASE FAMILY MEMBER"/>
    <property type="match status" value="1"/>
</dbReference>
<evidence type="ECO:0000256" key="5">
    <source>
        <dbReference type="ARBA" id="ARBA00023235"/>
    </source>
</evidence>
<dbReference type="InterPro" id="IPR000212">
    <property type="entry name" value="DNA_helicase_UvrD/REP"/>
</dbReference>
<dbReference type="InterPro" id="IPR027417">
    <property type="entry name" value="P-loop_NTPase"/>
</dbReference>
<keyword evidence="5" id="KW-0413">Isomerase</keyword>
<dbReference type="EC" id="5.6.2.4" evidence="7"/>
<evidence type="ECO:0000256" key="1">
    <source>
        <dbReference type="ARBA" id="ARBA00022741"/>
    </source>
</evidence>
<dbReference type="GO" id="GO:0043138">
    <property type="term" value="F:3'-5' DNA helicase activity"/>
    <property type="evidence" value="ECO:0007669"/>
    <property type="project" value="UniProtKB-EC"/>
</dbReference>
<dbReference type="GO" id="GO:0003677">
    <property type="term" value="F:DNA binding"/>
    <property type="evidence" value="ECO:0007669"/>
    <property type="project" value="InterPro"/>
</dbReference>
<keyword evidence="10" id="KW-1133">Transmembrane helix</keyword>
<feature type="transmembrane region" description="Helical" evidence="10">
    <location>
        <begin position="6"/>
        <end position="26"/>
    </location>
</feature>
<proteinExistence type="predicted"/>
<evidence type="ECO:0000313" key="13">
    <source>
        <dbReference type="Proteomes" id="UP000764045"/>
    </source>
</evidence>
<dbReference type="PROSITE" id="PS51198">
    <property type="entry name" value="UVRD_HELICASE_ATP_BIND"/>
    <property type="match status" value="1"/>
</dbReference>
<keyword evidence="1 9" id="KW-0547">Nucleotide-binding</keyword>
<dbReference type="GO" id="GO:0000725">
    <property type="term" value="P:recombinational repair"/>
    <property type="evidence" value="ECO:0007669"/>
    <property type="project" value="TreeGrafter"/>
</dbReference>
<evidence type="ECO:0000259" key="11">
    <source>
        <dbReference type="PROSITE" id="PS51198"/>
    </source>
</evidence>
<dbReference type="SUPFAM" id="SSF52540">
    <property type="entry name" value="P-loop containing nucleoside triphosphate hydrolases"/>
    <property type="match status" value="1"/>
</dbReference>
<comment type="catalytic activity">
    <reaction evidence="6">
        <text>Couples ATP hydrolysis with the unwinding of duplex DNA by translocating in the 3'-5' direction.</text>
        <dbReference type="EC" id="5.6.2.4"/>
    </reaction>
</comment>
<keyword evidence="10" id="KW-0472">Membrane</keyword>
<name>A0A938WL28_9BACT</name>
<dbReference type="InterPro" id="IPR014017">
    <property type="entry name" value="DNA_helicase_UvrD-like_C"/>
</dbReference>
<organism evidence="12 13">
    <name type="scientific">Marseilla massiliensis</name>
    <dbReference type="NCBI Taxonomy" id="1841864"/>
    <lineage>
        <taxon>Bacteria</taxon>
        <taxon>Pseudomonadati</taxon>
        <taxon>Bacteroidota</taxon>
        <taxon>Bacteroidia</taxon>
        <taxon>Bacteroidales</taxon>
        <taxon>Prevotellaceae</taxon>
        <taxon>Marseilla</taxon>
    </lineage>
</organism>
<evidence type="ECO:0000313" key="12">
    <source>
        <dbReference type="EMBL" id="MBM6660198.1"/>
    </source>
</evidence>
<evidence type="ECO:0000256" key="10">
    <source>
        <dbReference type="SAM" id="Phobius"/>
    </source>
</evidence>
<dbReference type="InterPro" id="IPR014016">
    <property type="entry name" value="UvrD-like_ATP-bd"/>
</dbReference>
<dbReference type="Pfam" id="PF13361">
    <property type="entry name" value="UvrD_C"/>
    <property type="match status" value="1"/>
</dbReference>
<protein>
    <recommendedName>
        <fullName evidence="7">DNA 3'-5' helicase</fullName>
        <ecNumber evidence="7">5.6.2.4</ecNumber>
    </recommendedName>
</protein>
<dbReference type="GO" id="GO:0016787">
    <property type="term" value="F:hydrolase activity"/>
    <property type="evidence" value="ECO:0007669"/>
    <property type="project" value="UniProtKB-UniRule"/>
</dbReference>
<dbReference type="RefSeq" id="WP_205106738.1">
    <property type="nucleotide sequence ID" value="NZ_JACJJL010000001.1"/>
</dbReference>
<gene>
    <name evidence="12" type="ORF">H6B30_00260</name>
</gene>
<keyword evidence="2 9" id="KW-0378">Hydrolase</keyword>
<comment type="caution">
    <text evidence="12">The sequence shown here is derived from an EMBL/GenBank/DDBJ whole genome shotgun (WGS) entry which is preliminary data.</text>
</comment>
<keyword evidence="3 9" id="KW-0347">Helicase</keyword>
<keyword evidence="4 9" id="KW-0067">ATP-binding</keyword>